<dbReference type="RefSeq" id="WP_106245986.1">
    <property type="nucleotide sequence ID" value="NZ_PVZC01000004.1"/>
</dbReference>
<gene>
    <name evidence="4" type="ORF">CLV72_104231</name>
</gene>
<dbReference type="PROSITE" id="PS51468">
    <property type="entry name" value="VIT"/>
    <property type="match status" value="1"/>
</dbReference>
<dbReference type="EMBL" id="PVZC01000004">
    <property type="protein sequence ID" value="PRX98653.1"/>
    <property type="molecule type" value="Genomic_DNA"/>
</dbReference>
<dbReference type="OrthoDB" id="186919at2"/>
<dbReference type="Proteomes" id="UP000237846">
    <property type="component" value="Unassembled WGS sequence"/>
</dbReference>
<dbReference type="AlphaFoldDB" id="A0A2T0Q4G6"/>
<dbReference type="Pfam" id="PF13768">
    <property type="entry name" value="VWA_3"/>
    <property type="match status" value="1"/>
</dbReference>
<evidence type="ECO:0000313" key="5">
    <source>
        <dbReference type="Proteomes" id="UP000237846"/>
    </source>
</evidence>
<evidence type="ECO:0000259" key="3">
    <source>
        <dbReference type="PROSITE" id="PS51468"/>
    </source>
</evidence>
<evidence type="ECO:0000256" key="1">
    <source>
        <dbReference type="SAM" id="MobiDB-lite"/>
    </source>
</evidence>
<dbReference type="PANTHER" id="PTHR45737">
    <property type="entry name" value="VON WILLEBRAND FACTOR A DOMAIN-CONTAINING PROTEIN 5A"/>
    <property type="match status" value="1"/>
</dbReference>
<dbReference type="SMART" id="SM00609">
    <property type="entry name" value="VIT"/>
    <property type="match status" value="1"/>
</dbReference>
<accession>A0A2T0Q4G6</accession>
<reference evidence="4 5" key="1">
    <citation type="submission" date="2018-03" db="EMBL/GenBank/DDBJ databases">
        <title>Genomic Encyclopedia of Archaeal and Bacterial Type Strains, Phase II (KMG-II): from individual species to whole genera.</title>
        <authorList>
            <person name="Goeker M."/>
        </authorList>
    </citation>
    <scope>NUCLEOTIDE SEQUENCE [LARGE SCALE GENOMIC DNA]</scope>
    <source>
        <strain evidence="4 5">DSM 45601</strain>
    </source>
</reference>
<dbReference type="Pfam" id="PF08487">
    <property type="entry name" value="VIT"/>
    <property type="match status" value="1"/>
</dbReference>
<dbReference type="InterPro" id="IPR002035">
    <property type="entry name" value="VWF_A"/>
</dbReference>
<dbReference type="PANTHER" id="PTHR45737:SF6">
    <property type="entry name" value="VON WILLEBRAND FACTOR A DOMAIN-CONTAINING PROTEIN 5A"/>
    <property type="match status" value="1"/>
</dbReference>
<dbReference type="SUPFAM" id="SSF53300">
    <property type="entry name" value="vWA-like"/>
    <property type="match status" value="1"/>
</dbReference>
<protein>
    <submittedName>
        <fullName evidence="4">Ca-activated chloride channel family protein</fullName>
    </submittedName>
</protein>
<evidence type="ECO:0000313" key="4">
    <source>
        <dbReference type="EMBL" id="PRX98653.1"/>
    </source>
</evidence>
<feature type="region of interest" description="Disordered" evidence="1">
    <location>
        <begin position="829"/>
        <end position="856"/>
    </location>
</feature>
<comment type="caution">
    <text evidence="4">The sequence shown here is derived from an EMBL/GenBank/DDBJ whole genome shotgun (WGS) entry which is preliminary data.</text>
</comment>
<feature type="domain" description="VIT" evidence="3">
    <location>
        <begin position="20"/>
        <end position="148"/>
    </location>
</feature>
<keyword evidence="5" id="KW-1185">Reference proteome</keyword>
<dbReference type="PROSITE" id="PS50234">
    <property type="entry name" value="VWFA"/>
    <property type="match status" value="1"/>
</dbReference>
<dbReference type="SMART" id="SM00327">
    <property type="entry name" value="VWA"/>
    <property type="match status" value="1"/>
</dbReference>
<organism evidence="4 5">
    <name type="scientific">Allonocardiopsis opalescens</name>
    <dbReference type="NCBI Taxonomy" id="1144618"/>
    <lineage>
        <taxon>Bacteria</taxon>
        <taxon>Bacillati</taxon>
        <taxon>Actinomycetota</taxon>
        <taxon>Actinomycetes</taxon>
        <taxon>Streptosporangiales</taxon>
        <taxon>Allonocardiopsis</taxon>
    </lineage>
</organism>
<dbReference type="InterPro" id="IPR036465">
    <property type="entry name" value="vWFA_dom_sf"/>
</dbReference>
<feature type="domain" description="VWFA" evidence="2">
    <location>
        <begin position="316"/>
        <end position="492"/>
    </location>
</feature>
<dbReference type="Gene3D" id="3.40.50.410">
    <property type="entry name" value="von Willebrand factor, type A domain"/>
    <property type="match status" value="1"/>
</dbReference>
<name>A0A2T0Q4G6_9ACTN</name>
<proteinExistence type="predicted"/>
<evidence type="ECO:0000259" key="2">
    <source>
        <dbReference type="PROSITE" id="PS50234"/>
    </source>
</evidence>
<dbReference type="InterPro" id="IPR013694">
    <property type="entry name" value="VIT"/>
</dbReference>
<sequence>MTLRIHPLSTERAAAPLPDAGLGALRTEAGNLPLDSVDVRARLTLAGLTAGVEVRQTFRNPHDRTLEAAYVFPLPDRAAVTALRMRTGGRVVDGRLAEREEARRAYTAALDEGRTASIAEEDRPDVFNLRVGNIAPGASVTVDLSLSQPLGYADDAAEFRFPLVVAPRYIPGAPIDGPAAGEGTAPDTDAVPDASRITPPVLLPGFPSPVRLSLSVEIEPGAAPPREVQSSLHELLSGETDESTGLSVLRLRPDERLNRDFVLRLVLAEADRPATSAVLVPDGDRPAGAEGPEGEGTFALTVLPPAESAAGRRPRAVVLLLDRSGSMRGWKMVAARRAAARIVDTLSAADRFAVLAFDHAVERPPALPEGLVPGGDRERFRAVEHLARLEARGGTQIAAPLGEAVRLLAAAPDDGADRVLVVVTDGQVGNEDQVLDRFGAELRRLRVHTVGIDRAVNNGFLGRLAALGAGRSELVESEDRLDAVMERIHRRIGAPLVTDLELTAEGLEQVPGTLAPEPVGALFPGVPVTVRGRWRGAPPDGSRVRLGLRGTAADGSPWRADAVAAVSDAPSAAAVWARAHLRDLEDRYTIGSSGRGAPVDLGELERRIVRTSLGSGVLCRFTAFVAVDPEVTAEGGPEHRVVQPVELPEGWEAPGMLLAGPAPAAGAGGTARMALRAGMERAEAHSDKLDLPDFLAAGPPEPGAARQRAVPRAKGFGAAAPGRARPAPAPVGYGGPAPAGPGLLALIGEEAERLRTARPAGERERAEMLADLGTRLRTLLSDRTTVAGPVRDRLEPLLAELERCDGPERPAGAALVELWERTVRLLSELAQGAGPAPEPEGPREGGGPRRPFWKRG</sequence>